<evidence type="ECO:0000256" key="1">
    <source>
        <dbReference type="ARBA" id="ARBA00004496"/>
    </source>
</evidence>
<evidence type="ECO:0000259" key="15">
    <source>
        <dbReference type="PROSITE" id="PS51755"/>
    </source>
</evidence>
<reference evidence="16" key="1">
    <citation type="submission" date="2022-10" db="EMBL/GenBank/DDBJ databases">
        <title>Comparative genomic analysis of Cohnella hashimotonis sp. nov., isolated from the International Space Station.</title>
        <authorList>
            <person name="Simpson A."/>
            <person name="Venkateswaran K."/>
        </authorList>
    </citation>
    <scope>NUCLEOTIDE SEQUENCE</scope>
    <source>
        <strain evidence="16">DSM 28161</strain>
    </source>
</reference>
<dbReference type="PANTHER" id="PTHR48111:SF49">
    <property type="entry name" value="HEME RESPONSE REGULATOR HSSR"/>
    <property type="match status" value="1"/>
</dbReference>
<dbReference type="SUPFAM" id="SSF46894">
    <property type="entry name" value="C-terminal effector domain of the bipartite response regulators"/>
    <property type="match status" value="1"/>
</dbReference>
<dbReference type="AlphaFoldDB" id="A0A9X4QW62"/>
<evidence type="ECO:0000313" key="16">
    <source>
        <dbReference type="EMBL" id="MDG0813490.1"/>
    </source>
</evidence>
<organism evidence="16 17">
    <name type="scientific">Cohnella rhizosphaerae</name>
    <dbReference type="NCBI Taxonomy" id="1457232"/>
    <lineage>
        <taxon>Bacteria</taxon>
        <taxon>Bacillati</taxon>
        <taxon>Bacillota</taxon>
        <taxon>Bacilli</taxon>
        <taxon>Bacillales</taxon>
        <taxon>Paenibacillaceae</taxon>
        <taxon>Cohnella</taxon>
    </lineage>
</organism>
<comment type="function">
    <text evidence="10">Member of the two-component regulatory system HssS/HssR involved in intracellular heme homeostasis and tempering of staphylococcal virulence. Phosphorylated HssR binds to a direct repeat sequence within hrtAB promoter and activates the expression of hrtAB, an efflux pump, in response to extracellular heme, hemin, hemoglobin or blood.</text>
</comment>
<dbReference type="SMART" id="SM00862">
    <property type="entry name" value="Trans_reg_C"/>
    <property type="match status" value="1"/>
</dbReference>
<dbReference type="GO" id="GO:0006355">
    <property type="term" value="P:regulation of DNA-templated transcription"/>
    <property type="evidence" value="ECO:0007669"/>
    <property type="project" value="InterPro"/>
</dbReference>
<dbReference type="FunFam" id="3.40.50.2300:FF:000001">
    <property type="entry name" value="DNA-binding response regulator PhoB"/>
    <property type="match status" value="1"/>
</dbReference>
<keyword evidence="4" id="KW-0902">Two-component regulatory system</keyword>
<evidence type="ECO:0000256" key="10">
    <source>
        <dbReference type="ARBA" id="ARBA00037471"/>
    </source>
</evidence>
<dbReference type="InterPro" id="IPR016032">
    <property type="entry name" value="Sig_transdc_resp-reg_C-effctor"/>
</dbReference>
<dbReference type="PANTHER" id="PTHR48111">
    <property type="entry name" value="REGULATOR OF RPOS"/>
    <property type="match status" value="1"/>
</dbReference>
<evidence type="ECO:0000256" key="8">
    <source>
        <dbReference type="ARBA" id="ARBA00023159"/>
    </source>
</evidence>
<dbReference type="Pfam" id="PF00486">
    <property type="entry name" value="Trans_reg_C"/>
    <property type="match status" value="1"/>
</dbReference>
<keyword evidence="7 13" id="KW-0238">DNA-binding</keyword>
<evidence type="ECO:0000259" key="14">
    <source>
        <dbReference type="PROSITE" id="PS50110"/>
    </source>
</evidence>
<proteinExistence type="predicted"/>
<evidence type="ECO:0000256" key="5">
    <source>
        <dbReference type="ARBA" id="ARBA00023015"/>
    </source>
</evidence>
<evidence type="ECO:0000256" key="12">
    <source>
        <dbReference type="PROSITE-ProRule" id="PRU00169"/>
    </source>
</evidence>
<evidence type="ECO:0000256" key="11">
    <source>
        <dbReference type="ARBA" id="ARBA00039976"/>
    </source>
</evidence>
<evidence type="ECO:0000256" key="3">
    <source>
        <dbReference type="ARBA" id="ARBA00022553"/>
    </source>
</evidence>
<sequence>MISILVADDDIHIRELIALYLSMEGYRICQAKDGRHASKLLETQSFQLAIIDIMMPGKDGWALCREIRERYDLPILMVTAKGESEDRVKGFQMGTDDYVVKPFDVRELILRVKAILRRYKVNATGIVQIGGVTLDARTLGATWRGEPISLAMKEFQLLFKLAGSPGQVFSREQLIGDIWGLDFDGSDRTIDTHVKKLRKKFENDPPPFEIVSIRGLGYRLTGAADV</sequence>
<dbReference type="InterPro" id="IPR039420">
    <property type="entry name" value="WalR-like"/>
</dbReference>
<dbReference type="InterPro" id="IPR001867">
    <property type="entry name" value="OmpR/PhoB-type_DNA-bd"/>
</dbReference>
<dbReference type="GO" id="GO:0000976">
    <property type="term" value="F:transcription cis-regulatory region binding"/>
    <property type="evidence" value="ECO:0007669"/>
    <property type="project" value="TreeGrafter"/>
</dbReference>
<evidence type="ECO:0000256" key="6">
    <source>
        <dbReference type="ARBA" id="ARBA00023026"/>
    </source>
</evidence>
<dbReference type="GO" id="GO:0032993">
    <property type="term" value="C:protein-DNA complex"/>
    <property type="evidence" value="ECO:0007669"/>
    <property type="project" value="TreeGrafter"/>
</dbReference>
<evidence type="ECO:0000256" key="9">
    <source>
        <dbReference type="ARBA" id="ARBA00023163"/>
    </source>
</evidence>
<comment type="caution">
    <text evidence="16">The sequence shown here is derived from an EMBL/GenBank/DDBJ whole genome shotgun (WGS) entry which is preliminary data.</text>
</comment>
<feature type="domain" description="Response regulatory" evidence="14">
    <location>
        <begin position="3"/>
        <end position="116"/>
    </location>
</feature>
<evidence type="ECO:0000256" key="2">
    <source>
        <dbReference type="ARBA" id="ARBA00022490"/>
    </source>
</evidence>
<dbReference type="CDD" id="cd17574">
    <property type="entry name" value="REC_OmpR"/>
    <property type="match status" value="1"/>
</dbReference>
<keyword evidence="8" id="KW-0010">Activator</keyword>
<evidence type="ECO:0000256" key="7">
    <source>
        <dbReference type="ARBA" id="ARBA00023125"/>
    </source>
</evidence>
<protein>
    <recommendedName>
        <fullName evidence="11">Heme response regulator HssR</fullName>
    </recommendedName>
</protein>
<keyword evidence="3 12" id="KW-0597">Phosphoprotein</keyword>
<dbReference type="PROSITE" id="PS51755">
    <property type="entry name" value="OMPR_PHOB"/>
    <property type="match status" value="1"/>
</dbReference>
<dbReference type="GO" id="GO:0005829">
    <property type="term" value="C:cytosol"/>
    <property type="evidence" value="ECO:0007669"/>
    <property type="project" value="TreeGrafter"/>
</dbReference>
<comment type="subcellular location">
    <subcellularLocation>
        <location evidence="1">Cytoplasm</location>
    </subcellularLocation>
</comment>
<dbReference type="SUPFAM" id="SSF52172">
    <property type="entry name" value="CheY-like"/>
    <property type="match status" value="1"/>
</dbReference>
<dbReference type="Gene3D" id="1.10.10.10">
    <property type="entry name" value="Winged helix-like DNA-binding domain superfamily/Winged helix DNA-binding domain"/>
    <property type="match status" value="1"/>
</dbReference>
<dbReference type="GO" id="GO:0000156">
    <property type="term" value="F:phosphorelay response regulator activity"/>
    <property type="evidence" value="ECO:0007669"/>
    <property type="project" value="TreeGrafter"/>
</dbReference>
<keyword evidence="9" id="KW-0804">Transcription</keyword>
<dbReference type="RefSeq" id="WP_277537465.1">
    <property type="nucleotide sequence ID" value="NZ_JAPDIA010000008.1"/>
</dbReference>
<feature type="modified residue" description="4-aspartylphosphate" evidence="12">
    <location>
        <position position="52"/>
    </location>
</feature>
<keyword evidence="2" id="KW-0963">Cytoplasm</keyword>
<dbReference type="Gene3D" id="3.40.50.2300">
    <property type="match status" value="1"/>
</dbReference>
<gene>
    <name evidence="16" type="ORF">OMP40_32525</name>
</gene>
<evidence type="ECO:0000313" key="17">
    <source>
        <dbReference type="Proteomes" id="UP001153404"/>
    </source>
</evidence>
<evidence type="ECO:0000256" key="4">
    <source>
        <dbReference type="ARBA" id="ARBA00023012"/>
    </source>
</evidence>
<keyword evidence="17" id="KW-1185">Reference proteome</keyword>
<dbReference type="EMBL" id="JAPDIA010000008">
    <property type="protein sequence ID" value="MDG0813490.1"/>
    <property type="molecule type" value="Genomic_DNA"/>
</dbReference>
<accession>A0A9X4QW62</accession>
<dbReference type="Proteomes" id="UP001153404">
    <property type="component" value="Unassembled WGS sequence"/>
</dbReference>
<dbReference type="PROSITE" id="PS50110">
    <property type="entry name" value="RESPONSE_REGULATORY"/>
    <property type="match status" value="1"/>
</dbReference>
<dbReference type="InterPro" id="IPR011006">
    <property type="entry name" value="CheY-like_superfamily"/>
</dbReference>
<dbReference type="SMART" id="SM00448">
    <property type="entry name" value="REC"/>
    <property type="match status" value="1"/>
</dbReference>
<keyword evidence="6" id="KW-0843">Virulence</keyword>
<dbReference type="Gene3D" id="6.10.250.690">
    <property type="match status" value="1"/>
</dbReference>
<name>A0A9X4QW62_9BACL</name>
<keyword evidence="5" id="KW-0805">Transcription regulation</keyword>
<feature type="DNA-binding region" description="OmpR/PhoB-type" evidence="13">
    <location>
        <begin position="124"/>
        <end position="222"/>
    </location>
</feature>
<dbReference type="InterPro" id="IPR001789">
    <property type="entry name" value="Sig_transdc_resp-reg_receiver"/>
</dbReference>
<dbReference type="InterPro" id="IPR036388">
    <property type="entry name" value="WH-like_DNA-bd_sf"/>
</dbReference>
<dbReference type="Pfam" id="PF00072">
    <property type="entry name" value="Response_reg"/>
    <property type="match status" value="1"/>
</dbReference>
<evidence type="ECO:0000256" key="13">
    <source>
        <dbReference type="PROSITE-ProRule" id="PRU01091"/>
    </source>
</evidence>
<dbReference type="CDD" id="cd00383">
    <property type="entry name" value="trans_reg_C"/>
    <property type="match status" value="1"/>
</dbReference>
<feature type="domain" description="OmpR/PhoB-type" evidence="15">
    <location>
        <begin position="124"/>
        <end position="222"/>
    </location>
</feature>